<dbReference type="InterPro" id="IPR011712">
    <property type="entry name" value="Sig_transdc_His_kin_sub3_dim/P"/>
</dbReference>
<evidence type="ECO:0000256" key="1">
    <source>
        <dbReference type="ARBA" id="ARBA00000085"/>
    </source>
</evidence>
<evidence type="ECO:0000256" key="8">
    <source>
        <dbReference type="ARBA" id="ARBA00023012"/>
    </source>
</evidence>
<evidence type="ECO:0000256" key="9">
    <source>
        <dbReference type="SAM" id="Phobius"/>
    </source>
</evidence>
<evidence type="ECO:0000256" key="5">
    <source>
        <dbReference type="ARBA" id="ARBA00022741"/>
    </source>
</evidence>
<name>A0ABT5GLM4_9MICO</name>
<dbReference type="RefSeq" id="WP_272463635.1">
    <property type="nucleotide sequence ID" value="NZ_JAPFQL010000105.1"/>
</dbReference>
<reference evidence="12 13" key="1">
    <citation type="submission" date="2022-11" db="EMBL/GenBank/DDBJ databases">
        <title>Anaerobic phenanthrene biodegradation by a DNRA strain PheN6.</title>
        <authorList>
            <person name="Zhang Z."/>
        </authorList>
    </citation>
    <scope>NUCLEOTIDE SEQUENCE [LARGE SCALE GENOMIC DNA]</scope>
    <source>
        <strain evidence="12 13">PheN6</strain>
    </source>
</reference>
<feature type="transmembrane region" description="Helical" evidence="9">
    <location>
        <begin position="150"/>
        <end position="171"/>
    </location>
</feature>
<keyword evidence="4" id="KW-0808">Transferase</keyword>
<feature type="transmembrane region" description="Helical" evidence="9">
    <location>
        <begin position="53"/>
        <end position="73"/>
    </location>
</feature>
<keyword evidence="3" id="KW-0597">Phosphoprotein</keyword>
<dbReference type="SUPFAM" id="SSF55874">
    <property type="entry name" value="ATPase domain of HSP90 chaperone/DNA topoisomerase II/histidine kinase"/>
    <property type="match status" value="1"/>
</dbReference>
<evidence type="ECO:0000256" key="7">
    <source>
        <dbReference type="ARBA" id="ARBA00022840"/>
    </source>
</evidence>
<evidence type="ECO:0000259" key="11">
    <source>
        <dbReference type="Pfam" id="PF07730"/>
    </source>
</evidence>
<feature type="transmembrane region" description="Helical" evidence="9">
    <location>
        <begin position="85"/>
        <end position="108"/>
    </location>
</feature>
<keyword evidence="9" id="KW-0472">Membrane</keyword>
<evidence type="ECO:0000313" key="13">
    <source>
        <dbReference type="Proteomes" id="UP001150259"/>
    </source>
</evidence>
<dbReference type="Proteomes" id="UP001150259">
    <property type="component" value="Unassembled WGS sequence"/>
</dbReference>
<evidence type="ECO:0000256" key="6">
    <source>
        <dbReference type="ARBA" id="ARBA00022777"/>
    </source>
</evidence>
<evidence type="ECO:0000256" key="3">
    <source>
        <dbReference type="ARBA" id="ARBA00022553"/>
    </source>
</evidence>
<keyword evidence="9" id="KW-1133">Transmembrane helix</keyword>
<dbReference type="EMBL" id="JAPFQL010000105">
    <property type="protein sequence ID" value="MDC5699077.1"/>
    <property type="molecule type" value="Genomic_DNA"/>
</dbReference>
<dbReference type="PANTHER" id="PTHR24421:SF10">
    <property type="entry name" value="NITRATE_NITRITE SENSOR PROTEIN NARQ"/>
    <property type="match status" value="1"/>
</dbReference>
<protein>
    <recommendedName>
        <fullName evidence="2">histidine kinase</fullName>
        <ecNumber evidence="2">2.7.13.3</ecNumber>
    </recommendedName>
</protein>
<evidence type="ECO:0000256" key="2">
    <source>
        <dbReference type="ARBA" id="ARBA00012438"/>
    </source>
</evidence>
<comment type="caution">
    <text evidence="12">The sequence shown here is derived from an EMBL/GenBank/DDBJ whole genome shotgun (WGS) entry which is preliminary data.</text>
</comment>
<dbReference type="Gene3D" id="1.20.5.1930">
    <property type="match status" value="1"/>
</dbReference>
<feature type="domain" description="Signal transduction histidine kinase subgroup 3 dimerisation and phosphoacceptor" evidence="11">
    <location>
        <begin position="188"/>
        <end position="253"/>
    </location>
</feature>
<dbReference type="GO" id="GO:0016301">
    <property type="term" value="F:kinase activity"/>
    <property type="evidence" value="ECO:0007669"/>
    <property type="project" value="UniProtKB-KW"/>
</dbReference>
<dbReference type="InterPro" id="IPR050482">
    <property type="entry name" value="Sensor_HK_TwoCompSys"/>
</dbReference>
<dbReference type="EC" id="2.7.13.3" evidence="2"/>
<dbReference type="InterPro" id="IPR036890">
    <property type="entry name" value="HATPase_C_sf"/>
</dbReference>
<keyword evidence="5" id="KW-0547">Nucleotide-binding</keyword>
<dbReference type="Pfam" id="PF02518">
    <property type="entry name" value="HATPase_c"/>
    <property type="match status" value="1"/>
</dbReference>
<comment type="catalytic activity">
    <reaction evidence="1">
        <text>ATP + protein L-histidine = ADP + protein N-phospho-L-histidine.</text>
        <dbReference type="EC" id="2.7.13.3"/>
    </reaction>
</comment>
<evidence type="ECO:0000256" key="4">
    <source>
        <dbReference type="ARBA" id="ARBA00022679"/>
    </source>
</evidence>
<accession>A0ABT5GLM4</accession>
<feature type="domain" description="Histidine kinase/HSP90-like ATPase" evidence="10">
    <location>
        <begin position="302"/>
        <end position="391"/>
    </location>
</feature>
<dbReference type="Pfam" id="PF07730">
    <property type="entry name" value="HisKA_3"/>
    <property type="match status" value="1"/>
</dbReference>
<keyword evidence="9" id="KW-0812">Transmembrane</keyword>
<keyword evidence="6 12" id="KW-0418">Kinase</keyword>
<gene>
    <name evidence="12" type="ORF">OO014_17650</name>
</gene>
<dbReference type="InterPro" id="IPR003594">
    <property type="entry name" value="HATPase_dom"/>
</dbReference>
<sequence length="399" mass="41479">MVGGVRGELRAGGSARSRLTSLTLTLTALVGGWSLLGSEIAEAARAQAGLSPTAHGLLGLDAVAGHLALLALWQTRRRQLRPSHVAPALLLTAVSSFAVAPALIWLAVLREPARRIRTVAGAAVALGMTAHELVVRSWIFGAATTLGPTLGVALASLVATGAAVAVGSFVASRRAQLEAAVARAHLAERSRIAREMHDSLAHRLSIVALHAGAMATRPDLPRETHAESSRVVHRTVHQALEELRSTLGSLRASGGAESLEAPGLSDLPMLIAEARLHGQVSVSDQGGFLTPTSPVGPVVGGQLYRIIQETLTNARKHAPRAPVEITVRDAGDGELFLEVTNPLSSSLERSGGTSGQGYGLIGMSERAKSLGGTLSAGPHTGRFVVLATLPTTERRVERP</sequence>
<organism evidence="12 13">
    <name type="scientific">Intrasporangium calvum</name>
    <dbReference type="NCBI Taxonomy" id="53358"/>
    <lineage>
        <taxon>Bacteria</taxon>
        <taxon>Bacillati</taxon>
        <taxon>Actinomycetota</taxon>
        <taxon>Actinomycetes</taxon>
        <taxon>Micrococcales</taxon>
        <taxon>Intrasporangiaceae</taxon>
        <taxon>Intrasporangium</taxon>
    </lineage>
</organism>
<dbReference type="Gene3D" id="3.30.565.10">
    <property type="entry name" value="Histidine kinase-like ATPase, C-terminal domain"/>
    <property type="match status" value="1"/>
</dbReference>
<keyword evidence="13" id="KW-1185">Reference proteome</keyword>
<evidence type="ECO:0000259" key="10">
    <source>
        <dbReference type="Pfam" id="PF02518"/>
    </source>
</evidence>
<keyword evidence="7" id="KW-0067">ATP-binding</keyword>
<keyword evidence="8" id="KW-0902">Two-component regulatory system</keyword>
<evidence type="ECO:0000313" key="12">
    <source>
        <dbReference type="EMBL" id="MDC5699077.1"/>
    </source>
</evidence>
<dbReference type="CDD" id="cd16917">
    <property type="entry name" value="HATPase_UhpB-NarQ-NarX-like"/>
    <property type="match status" value="1"/>
</dbReference>
<proteinExistence type="predicted"/>
<dbReference type="PANTHER" id="PTHR24421">
    <property type="entry name" value="NITRATE/NITRITE SENSOR PROTEIN NARX-RELATED"/>
    <property type="match status" value="1"/>
</dbReference>